<protein>
    <submittedName>
        <fullName evidence="3">Uncharacterized protein</fullName>
    </submittedName>
</protein>
<sequence>MATSVPTNFLAETTALGLFDISGLFDSAGQFDSGGRFDSGFFDSTICLMSGRKSPRRSYHREWSQHYEQRSSSRSRDCERDNKGMRKSSRNRDEGHGNVRREESVKQSASNEELLRPNITINDNDVTGSVVRQAEIDRIEGPGFQPSSFRSDADTSRAKNSADKRSKQCKPNATKHDKAMFGPMWARKEIEREQMKRQADGREETLRDDVHQRTNDRLGIRFPLAHDLLSHDAELRNQQWKELFKERRKKAMDGLL</sequence>
<accession>A0A914HRR9</accession>
<feature type="compositionally biased region" description="Basic and acidic residues" evidence="1">
    <location>
        <begin position="151"/>
        <end position="166"/>
    </location>
</feature>
<feature type="region of interest" description="Disordered" evidence="1">
    <location>
        <begin position="137"/>
        <end position="187"/>
    </location>
</feature>
<evidence type="ECO:0000313" key="2">
    <source>
        <dbReference type="Proteomes" id="UP000887572"/>
    </source>
</evidence>
<name>A0A914HRR9_GLORO</name>
<proteinExistence type="predicted"/>
<organism evidence="2 3">
    <name type="scientific">Globodera rostochiensis</name>
    <name type="common">Golden nematode worm</name>
    <name type="synonym">Heterodera rostochiensis</name>
    <dbReference type="NCBI Taxonomy" id="31243"/>
    <lineage>
        <taxon>Eukaryota</taxon>
        <taxon>Metazoa</taxon>
        <taxon>Ecdysozoa</taxon>
        <taxon>Nematoda</taxon>
        <taxon>Chromadorea</taxon>
        <taxon>Rhabditida</taxon>
        <taxon>Tylenchina</taxon>
        <taxon>Tylenchomorpha</taxon>
        <taxon>Tylenchoidea</taxon>
        <taxon>Heteroderidae</taxon>
        <taxon>Heteroderinae</taxon>
        <taxon>Globodera</taxon>
    </lineage>
</organism>
<reference evidence="3" key="1">
    <citation type="submission" date="2022-11" db="UniProtKB">
        <authorList>
            <consortium name="WormBaseParasite"/>
        </authorList>
    </citation>
    <scope>IDENTIFICATION</scope>
</reference>
<feature type="compositionally biased region" description="Basic and acidic residues" evidence="1">
    <location>
        <begin position="60"/>
        <end position="105"/>
    </location>
</feature>
<dbReference type="WBParaSite" id="Gr19_v10_g4057.t3">
    <property type="protein sequence ID" value="Gr19_v10_g4057.t3"/>
    <property type="gene ID" value="Gr19_v10_g4057"/>
</dbReference>
<evidence type="ECO:0000313" key="3">
    <source>
        <dbReference type="WBParaSite" id="Gr19_v10_g4057.t3"/>
    </source>
</evidence>
<feature type="region of interest" description="Disordered" evidence="1">
    <location>
        <begin position="58"/>
        <end position="120"/>
    </location>
</feature>
<keyword evidence="2" id="KW-1185">Reference proteome</keyword>
<dbReference type="Proteomes" id="UP000887572">
    <property type="component" value="Unplaced"/>
</dbReference>
<dbReference type="AlphaFoldDB" id="A0A914HRR9"/>
<evidence type="ECO:0000256" key="1">
    <source>
        <dbReference type="SAM" id="MobiDB-lite"/>
    </source>
</evidence>